<name>A0A955L741_9BACT</name>
<dbReference type="EMBL" id="JAGQLK010000158">
    <property type="protein sequence ID" value="MCA9383868.1"/>
    <property type="molecule type" value="Genomic_DNA"/>
</dbReference>
<reference evidence="1" key="2">
    <citation type="journal article" date="2021" name="Microbiome">
        <title>Successional dynamics and alternative stable states in a saline activated sludge microbial community over 9 years.</title>
        <authorList>
            <person name="Wang Y."/>
            <person name="Ye J."/>
            <person name="Ju F."/>
            <person name="Liu L."/>
            <person name="Boyd J.A."/>
            <person name="Deng Y."/>
            <person name="Parks D.H."/>
            <person name="Jiang X."/>
            <person name="Yin X."/>
            <person name="Woodcroft B.J."/>
            <person name="Tyson G.W."/>
            <person name="Hugenholtz P."/>
            <person name="Polz M.F."/>
            <person name="Zhang T."/>
        </authorList>
    </citation>
    <scope>NUCLEOTIDE SEQUENCE</scope>
    <source>
        <strain evidence="1">HKST-UBA14</strain>
    </source>
</reference>
<sequence>NDIYLLEVTTTASSSNSSKWLNSEIYSNPYSQEYKWEKYVHESFGNWLTSLSAKYPNLIYYSLQPTFAQPELLTYLYFPSTRKVDYGRQILSNTATGTANGWYSAAQSGGAPAYIHLNGSQTIGDTTFISVSYYDADGVSDKSEGINLAQIVVNDYVDWDGPKVNSSSTKEGIRIMYSNLGDSNFEPNSVYIYQHGCTSGCIYGWKKVNKNSNLTISSSLNVSAQISYVKTTRDELKITFVIKDPSNKFGNSNLYAWTEGRISGKSTNFSENFDLLSGYSTQPDVNNLVYKDARFKYLGKI</sequence>
<comment type="caution">
    <text evidence="1">The sequence shown here is derived from an EMBL/GenBank/DDBJ whole genome shotgun (WGS) entry which is preliminary data.</text>
</comment>
<dbReference type="Proteomes" id="UP000783287">
    <property type="component" value="Unassembled WGS sequence"/>
</dbReference>
<feature type="non-terminal residue" evidence="1">
    <location>
        <position position="1"/>
    </location>
</feature>
<accession>A0A955L741</accession>
<evidence type="ECO:0000313" key="1">
    <source>
        <dbReference type="EMBL" id="MCA9383868.1"/>
    </source>
</evidence>
<reference evidence="1" key="1">
    <citation type="submission" date="2020-04" db="EMBL/GenBank/DDBJ databases">
        <authorList>
            <person name="Zhang T."/>
        </authorList>
    </citation>
    <scope>NUCLEOTIDE SEQUENCE</scope>
    <source>
        <strain evidence="1">HKST-UBA14</strain>
    </source>
</reference>
<protein>
    <submittedName>
        <fullName evidence="1">Uncharacterized protein</fullName>
    </submittedName>
</protein>
<proteinExistence type="predicted"/>
<organism evidence="1 2">
    <name type="scientific">Candidatus Dojkabacteria bacterium</name>
    <dbReference type="NCBI Taxonomy" id="2099670"/>
    <lineage>
        <taxon>Bacteria</taxon>
        <taxon>Candidatus Dojkabacteria</taxon>
    </lineage>
</organism>
<evidence type="ECO:0000313" key="2">
    <source>
        <dbReference type="Proteomes" id="UP000783287"/>
    </source>
</evidence>
<dbReference type="AlphaFoldDB" id="A0A955L741"/>
<gene>
    <name evidence="1" type="ORF">KC909_05900</name>
</gene>